<dbReference type="InterPro" id="IPR012347">
    <property type="entry name" value="Ferritin-like"/>
</dbReference>
<dbReference type="InterPro" id="IPR009078">
    <property type="entry name" value="Ferritin-like_SF"/>
</dbReference>
<evidence type="ECO:0000313" key="2">
    <source>
        <dbReference type="Proteomes" id="UP000064921"/>
    </source>
</evidence>
<dbReference type="AlphaFoldDB" id="A0A0U3PTW8"/>
<reference evidence="1 2" key="1">
    <citation type="submission" date="2015-10" db="EMBL/GenBank/DDBJ databases">
        <title>The world's first case of liver abscess caused by Pannonibacter phragmitetus.</title>
        <authorList>
            <person name="Ming D."/>
            <person name="Wang M."/>
            <person name="Zhou Y."/>
            <person name="Jiang T."/>
            <person name="Hu S."/>
        </authorList>
    </citation>
    <scope>NUCLEOTIDE SEQUENCE [LARGE SCALE GENOMIC DNA]</scope>
    <source>
        <strain evidence="1 2">31801</strain>
    </source>
</reference>
<evidence type="ECO:0000313" key="1">
    <source>
        <dbReference type="EMBL" id="ALV27588.1"/>
    </source>
</evidence>
<keyword evidence="2" id="KW-1185">Reference proteome</keyword>
<protein>
    <submittedName>
        <fullName evidence="1">Uncharacterized protein</fullName>
    </submittedName>
</protein>
<dbReference type="RefSeq" id="WP_058898955.1">
    <property type="nucleotide sequence ID" value="NZ_CP013068.1"/>
</dbReference>
<dbReference type="Pfam" id="PF05974">
    <property type="entry name" value="DUF892"/>
    <property type="match status" value="1"/>
</dbReference>
<dbReference type="KEGG" id="pphr:APZ00_11345"/>
<dbReference type="Gene3D" id="1.20.1260.10">
    <property type="match status" value="1"/>
</dbReference>
<dbReference type="InterPro" id="IPR010287">
    <property type="entry name" value="DUF892_YciF-like"/>
</dbReference>
<accession>A0A0U3PTW8</accession>
<dbReference type="EMBL" id="CP013068">
    <property type="protein sequence ID" value="ALV27588.1"/>
    <property type="molecule type" value="Genomic_DNA"/>
</dbReference>
<sequence>MEEIRENYLSWLRDAHAMEEQALTMMRGMMSRLENYPELSARIRQHITETERQEDALRKLLEDRATDTSTVKDVMGKVAASGQALSGLFASDEVVKGGMASYTFEHMEIAAYKVLIAAARELGDEPAIAIFQQILTEEQDMADWLFEHLDGTARRFLERSAADLTAGR</sequence>
<dbReference type="Proteomes" id="UP000064921">
    <property type="component" value="Chromosome"/>
</dbReference>
<proteinExistence type="predicted"/>
<name>A0A0U3PTW8_9HYPH</name>
<dbReference type="SUPFAM" id="SSF47240">
    <property type="entry name" value="Ferritin-like"/>
    <property type="match status" value="1"/>
</dbReference>
<dbReference type="STRING" id="121719.APZ00_11345"/>
<organism evidence="1 2">
    <name type="scientific">Pannonibacter phragmitetus</name>
    <dbReference type="NCBI Taxonomy" id="121719"/>
    <lineage>
        <taxon>Bacteria</taxon>
        <taxon>Pseudomonadati</taxon>
        <taxon>Pseudomonadota</taxon>
        <taxon>Alphaproteobacteria</taxon>
        <taxon>Hyphomicrobiales</taxon>
        <taxon>Stappiaceae</taxon>
        <taxon>Pannonibacter</taxon>
    </lineage>
</organism>
<gene>
    <name evidence="1" type="ORF">APZ00_11345</name>
</gene>